<dbReference type="SUPFAM" id="SSF57196">
    <property type="entry name" value="EGF/Laminin"/>
    <property type="match status" value="1"/>
</dbReference>
<evidence type="ECO:0000256" key="1">
    <source>
        <dbReference type="ARBA" id="ARBA00004479"/>
    </source>
</evidence>
<keyword evidence="9 11" id="KW-1015">Disulfide bond</keyword>
<dbReference type="PROSITE" id="PS51406">
    <property type="entry name" value="FIBRINOGEN_C_2"/>
    <property type="match status" value="1"/>
</dbReference>
<dbReference type="InterPro" id="IPR013320">
    <property type="entry name" value="ConA-like_dom_sf"/>
</dbReference>
<sequence length="1170" mass="129592">MDSDHYQWLQLDLGSRKQVSAIATQGRYSSSDWTTRYRLLYSDTGRNWKPYHQDGNIWAFSGNSNSESAVRHELQQGIVARFLRLVPLDWSEEGRIGLRIEVYGCSYWSGVINFDGQGVISYRFKVKKMKIIKDVIALRFKTSESEGVILHGEGQQGDYITLELRKAKLLLQINLGSNQYGSIMGHTSVTTGSLLDDNHWHSVVIERYRRNVNFTLDRHTQHFRTNGEFDHLDLDYELSFGGMPYSGKPVGAGRKNFKGCMESINYNGDNITDLARRKKLDTSSFVSDTCTHTFPVFFNATSFLQLPGRANHNTISVSFQFRTWNPDGLLLFSNLDDGFTLLEHNVYNLCLGKNTCSVCSQNIFISAPLPGSSLNDGQWHAIRLVAKENFAMLTIDGEEASAVRSTSPLTITTGGTYHLGGYFLQTPFPPSQRSFQGCMQVILVDDQPADLHAVEKGTMGAFENVSLDMCAIIDRCMPNHCEHGGRCKQTWDSFSCTCDGTGYTGATCHTSIYEPSCEAYKHLGRSSDTYWIDPDGSGPLGPFKVNCNMTGVCVCGSAQDLCSVSITTSAEYCEQKIAYSCRMSRLLNTPDGTPYTWWVGRGSEKHFYWGGSGPGIQKCACGIDRNCTDPKYDCNCDADHKQWKEDSGLLIYKEHLPVSQVAVGDTNRPGSEAKLTVGPLRCQGDNNYWNAASFTTPSSYLHFATFQGETSADISFYFKTSAPYGVFLENLGNTDFIRLELKSPKVVSFSFDVGNGPVELTVHSATPLNDDQWHRVMAERNVKEAVLQLDQTYKTSQLAPAQGHTRLELFSQLYVVKKSNELKVRGFLGCIRALRMNGITLDLEERAKVTPGVKPGCQGHCTSFGMYCRNGGKCVEKYNGYLCDCTTTAYDGPFCNRDVGGFFEAGTLVKYNFMPEAVAGASRDAKILMNELTPHEVNLTKEEVAFSFSTSNAPAILMYVSSKTQDYLAVVLRQNVNITLDWTVSLNNNKLSPFKQSNDPSFFPCLFVCAETGHIDPILIERYNTPGFVGCLSRVQFNGVAPLKSALRTATQAQATPTASQPDRQPAAALPVSYQGKLVESNCGASPLTIPPMSAATDPWRLDNTGEKKSTQGGTSSDVKMHIIMLLCTYKLAIGDRSSPSTWTPGPNSQSLHHPSSESISTVYYALHFL</sequence>
<dbReference type="Ensembl" id="ENSDLAT00005035582.2">
    <property type="protein sequence ID" value="ENSDLAP00005033344.2"/>
    <property type="gene ID" value="ENSDLAG00005014108.2"/>
</dbReference>
<evidence type="ECO:0008006" key="19">
    <source>
        <dbReference type="Google" id="ProtNLM"/>
    </source>
</evidence>
<feature type="compositionally biased region" description="Basic and acidic residues" evidence="12">
    <location>
        <begin position="1100"/>
        <end position="1110"/>
    </location>
</feature>
<dbReference type="GeneTree" id="ENSGT00940000154516"/>
<feature type="domain" description="EGF-like" evidence="15">
    <location>
        <begin position="472"/>
        <end position="509"/>
    </location>
</feature>
<dbReference type="InterPro" id="IPR002181">
    <property type="entry name" value="Fibrinogen_a/b/g_C_dom"/>
</dbReference>
<keyword evidence="4" id="KW-0812">Transmembrane</keyword>
<feature type="region of interest" description="Disordered" evidence="12">
    <location>
        <begin position="1094"/>
        <end position="1116"/>
    </location>
</feature>
<evidence type="ECO:0000313" key="17">
    <source>
        <dbReference type="Ensembl" id="ENSDLAP00005033344.2"/>
    </source>
</evidence>
<dbReference type="PANTHER" id="PTHR15036">
    <property type="entry name" value="PIKACHURIN-LIKE PROTEIN"/>
    <property type="match status" value="1"/>
</dbReference>
<dbReference type="Pfam" id="PF02210">
    <property type="entry name" value="Laminin_G_2"/>
    <property type="match status" value="3"/>
</dbReference>
<evidence type="ECO:0000256" key="2">
    <source>
        <dbReference type="ARBA" id="ARBA00010241"/>
    </source>
</evidence>
<dbReference type="Gene3D" id="2.60.120.260">
    <property type="entry name" value="Galactose-binding domain-like"/>
    <property type="match status" value="1"/>
</dbReference>
<dbReference type="AlphaFoldDB" id="A0A8C4GVU4"/>
<evidence type="ECO:0000256" key="12">
    <source>
        <dbReference type="SAM" id="MobiDB-lite"/>
    </source>
</evidence>
<keyword evidence="7" id="KW-1133">Transmembrane helix</keyword>
<comment type="subcellular location">
    <subcellularLocation>
        <location evidence="1">Membrane</location>
        <topology evidence="1">Single-pass type I membrane protein</topology>
    </subcellularLocation>
</comment>
<dbReference type="CDD" id="cd00054">
    <property type="entry name" value="EGF_CA"/>
    <property type="match status" value="2"/>
</dbReference>
<dbReference type="CDD" id="cd00057">
    <property type="entry name" value="FA58C"/>
    <property type="match status" value="1"/>
</dbReference>
<dbReference type="PROSITE" id="PS50025">
    <property type="entry name" value="LAM_G_DOMAIN"/>
    <property type="match status" value="3"/>
</dbReference>
<evidence type="ECO:0000256" key="11">
    <source>
        <dbReference type="PROSITE-ProRule" id="PRU00122"/>
    </source>
</evidence>
<evidence type="ECO:0000256" key="7">
    <source>
        <dbReference type="ARBA" id="ARBA00022989"/>
    </source>
</evidence>
<dbReference type="PROSITE" id="PS50022">
    <property type="entry name" value="FA58C_3"/>
    <property type="match status" value="1"/>
</dbReference>
<protein>
    <recommendedName>
        <fullName evidence="19">Contactin-associated protein-like 2</fullName>
    </recommendedName>
</protein>
<dbReference type="PROSITE" id="PS01286">
    <property type="entry name" value="FA58C_2"/>
    <property type="match status" value="1"/>
</dbReference>
<feature type="disulfide bond" evidence="11">
    <location>
        <begin position="830"/>
        <end position="857"/>
    </location>
</feature>
<keyword evidence="5" id="KW-0732">Signal</keyword>
<dbReference type="PROSITE" id="PS50026">
    <property type="entry name" value="EGF_3"/>
    <property type="match status" value="2"/>
</dbReference>
<dbReference type="InterPro" id="IPR000421">
    <property type="entry name" value="FA58C"/>
</dbReference>
<dbReference type="PANTHER" id="PTHR15036:SF33">
    <property type="entry name" value="CONTACTIN-ASSOCIATED PROTEIN-LIKE 2"/>
    <property type="match status" value="1"/>
</dbReference>
<dbReference type="SUPFAM" id="SSF49899">
    <property type="entry name" value="Concanavalin A-like lectins/glucanases"/>
    <property type="match status" value="4"/>
</dbReference>
<dbReference type="SUPFAM" id="SSF56496">
    <property type="entry name" value="Fibrinogen C-terminal domain-like"/>
    <property type="match status" value="1"/>
</dbReference>
<evidence type="ECO:0000259" key="13">
    <source>
        <dbReference type="PROSITE" id="PS50022"/>
    </source>
</evidence>
<feature type="domain" description="Laminin G" evidence="14">
    <location>
        <begin position="690"/>
        <end position="857"/>
    </location>
</feature>
<proteinExistence type="inferred from homology"/>
<gene>
    <name evidence="17" type="primary">cntnap2a</name>
</gene>
<keyword evidence="6" id="KW-0677">Repeat</keyword>
<evidence type="ECO:0000313" key="18">
    <source>
        <dbReference type="Proteomes" id="UP000694389"/>
    </source>
</evidence>
<evidence type="ECO:0000256" key="5">
    <source>
        <dbReference type="ARBA" id="ARBA00022729"/>
    </source>
</evidence>
<accession>A0A8C4GVU4</accession>
<dbReference type="SMART" id="SM00181">
    <property type="entry name" value="EGF"/>
    <property type="match status" value="2"/>
</dbReference>
<dbReference type="Pfam" id="PF00754">
    <property type="entry name" value="F5_F8_type_C"/>
    <property type="match status" value="1"/>
</dbReference>
<dbReference type="InterPro" id="IPR000742">
    <property type="entry name" value="EGF"/>
</dbReference>
<comment type="similarity">
    <text evidence="2">Belongs to the neurexin family.</text>
</comment>
<dbReference type="InterPro" id="IPR050372">
    <property type="entry name" value="Neurexin-related_CASP"/>
</dbReference>
<reference evidence="17" key="2">
    <citation type="submission" date="2025-09" db="UniProtKB">
        <authorList>
            <consortium name="Ensembl"/>
        </authorList>
    </citation>
    <scope>IDENTIFICATION</scope>
</reference>
<feature type="domain" description="Fibrinogen C-terminal" evidence="16">
    <location>
        <begin position="508"/>
        <end position="550"/>
    </location>
</feature>
<feature type="domain" description="EGF-like" evidence="15">
    <location>
        <begin position="858"/>
        <end position="896"/>
    </location>
</feature>
<organism evidence="17 18">
    <name type="scientific">Dicentrarchus labrax</name>
    <name type="common">European seabass</name>
    <name type="synonym">Morone labrax</name>
    <dbReference type="NCBI Taxonomy" id="13489"/>
    <lineage>
        <taxon>Eukaryota</taxon>
        <taxon>Metazoa</taxon>
        <taxon>Chordata</taxon>
        <taxon>Craniata</taxon>
        <taxon>Vertebrata</taxon>
        <taxon>Euteleostomi</taxon>
        <taxon>Actinopterygii</taxon>
        <taxon>Neopterygii</taxon>
        <taxon>Teleostei</taxon>
        <taxon>Neoteleostei</taxon>
        <taxon>Acanthomorphata</taxon>
        <taxon>Eupercaria</taxon>
        <taxon>Moronidae</taxon>
        <taxon>Dicentrarchus</taxon>
    </lineage>
</organism>
<evidence type="ECO:0000256" key="3">
    <source>
        <dbReference type="ARBA" id="ARBA00022536"/>
    </source>
</evidence>
<evidence type="ECO:0000256" key="10">
    <source>
        <dbReference type="PROSITE-ProRule" id="PRU00076"/>
    </source>
</evidence>
<dbReference type="Proteomes" id="UP000694389">
    <property type="component" value="Unassembled WGS sequence"/>
</dbReference>
<dbReference type="SMART" id="SM00282">
    <property type="entry name" value="LamG"/>
    <property type="match status" value="3"/>
</dbReference>
<dbReference type="CDD" id="cd00110">
    <property type="entry name" value="LamG"/>
    <property type="match status" value="3"/>
</dbReference>
<keyword evidence="3 10" id="KW-0245">EGF-like domain</keyword>
<feature type="domain" description="F5/8 type C" evidence="13">
    <location>
        <begin position="1"/>
        <end position="105"/>
    </location>
</feature>
<dbReference type="InterPro" id="IPR001791">
    <property type="entry name" value="Laminin_G"/>
</dbReference>
<dbReference type="SUPFAM" id="SSF49785">
    <property type="entry name" value="Galactose-binding domain-like"/>
    <property type="match status" value="1"/>
</dbReference>
<feature type="domain" description="Laminin G" evidence="14">
    <location>
        <begin position="293"/>
        <end position="470"/>
    </location>
</feature>
<keyword evidence="18" id="KW-1185">Reference proteome</keyword>
<evidence type="ECO:0000259" key="15">
    <source>
        <dbReference type="PROSITE" id="PS50026"/>
    </source>
</evidence>
<evidence type="ECO:0000259" key="16">
    <source>
        <dbReference type="PROSITE" id="PS51406"/>
    </source>
</evidence>
<dbReference type="Gene3D" id="2.60.120.200">
    <property type="match status" value="3"/>
</dbReference>
<dbReference type="Gene3D" id="2.10.25.10">
    <property type="entry name" value="Laminin"/>
    <property type="match status" value="2"/>
</dbReference>
<evidence type="ECO:0000256" key="4">
    <source>
        <dbReference type="ARBA" id="ARBA00022692"/>
    </source>
</evidence>
<dbReference type="InterPro" id="IPR036056">
    <property type="entry name" value="Fibrinogen-like_C"/>
</dbReference>
<reference evidence="17" key="1">
    <citation type="submission" date="2025-08" db="UniProtKB">
        <authorList>
            <consortium name="Ensembl"/>
        </authorList>
    </citation>
    <scope>IDENTIFICATION</scope>
</reference>
<evidence type="ECO:0000256" key="6">
    <source>
        <dbReference type="ARBA" id="ARBA00022737"/>
    </source>
</evidence>
<dbReference type="InterPro" id="IPR008979">
    <property type="entry name" value="Galactose-bd-like_sf"/>
</dbReference>
<feature type="domain" description="Laminin G" evidence="14">
    <location>
        <begin position="111"/>
        <end position="290"/>
    </location>
</feature>
<evidence type="ECO:0000256" key="8">
    <source>
        <dbReference type="ARBA" id="ARBA00023136"/>
    </source>
</evidence>
<comment type="caution">
    <text evidence="10">Lacks conserved residue(s) required for the propagation of feature annotation.</text>
</comment>
<evidence type="ECO:0000256" key="9">
    <source>
        <dbReference type="ARBA" id="ARBA00023157"/>
    </source>
</evidence>
<evidence type="ECO:0000259" key="14">
    <source>
        <dbReference type="PROSITE" id="PS50025"/>
    </source>
</evidence>
<dbReference type="GO" id="GO:0016020">
    <property type="term" value="C:membrane"/>
    <property type="evidence" value="ECO:0007669"/>
    <property type="project" value="UniProtKB-SubCell"/>
</dbReference>
<keyword evidence="8" id="KW-0472">Membrane</keyword>
<name>A0A8C4GVU4_DICLA</name>
<dbReference type="Gene3D" id="2.60.120.1000">
    <property type="match status" value="1"/>
</dbReference>